<dbReference type="SUPFAM" id="SSF51735">
    <property type="entry name" value="NAD(P)-binding Rossmann-fold domains"/>
    <property type="match status" value="1"/>
</dbReference>
<dbReference type="Pfam" id="PF00106">
    <property type="entry name" value="adh_short"/>
    <property type="match status" value="1"/>
</dbReference>
<proteinExistence type="inferred from homology"/>
<dbReference type="PROSITE" id="PS00061">
    <property type="entry name" value="ADH_SHORT"/>
    <property type="match status" value="1"/>
</dbReference>
<dbReference type="Proteomes" id="UP000230821">
    <property type="component" value="Unassembled WGS sequence"/>
</dbReference>
<dbReference type="CDD" id="cd05347">
    <property type="entry name" value="Ga5DH-like_SDR_c"/>
    <property type="match status" value="1"/>
</dbReference>
<dbReference type="PANTHER" id="PTHR42760">
    <property type="entry name" value="SHORT-CHAIN DEHYDROGENASES/REDUCTASES FAMILY MEMBER"/>
    <property type="match status" value="1"/>
</dbReference>
<dbReference type="InterPro" id="IPR036291">
    <property type="entry name" value="NAD(P)-bd_dom_sf"/>
</dbReference>
<evidence type="ECO:0000313" key="4">
    <source>
        <dbReference type="EMBL" id="PIE33840.1"/>
    </source>
</evidence>
<comment type="similarity">
    <text evidence="1 3">Belongs to the short-chain dehydrogenases/reductases (SDR) family.</text>
</comment>
<evidence type="ECO:0000256" key="3">
    <source>
        <dbReference type="RuleBase" id="RU000363"/>
    </source>
</evidence>
<dbReference type="EC" id="1.1.1.69" evidence="4"/>
<dbReference type="PRINTS" id="PR00081">
    <property type="entry name" value="GDHRDH"/>
</dbReference>
<protein>
    <submittedName>
        <fullName evidence="4">Gluconate 5-dehydrogenase</fullName>
        <ecNumber evidence="4">1.1.1.69</ecNumber>
    </submittedName>
</protein>
<dbReference type="InterPro" id="IPR002347">
    <property type="entry name" value="SDR_fam"/>
</dbReference>
<dbReference type="AlphaFoldDB" id="A0A2G6KEN2"/>
<accession>A0A2G6KEN2</accession>
<dbReference type="FunFam" id="3.40.50.720:FF:000173">
    <property type="entry name" value="3-oxoacyl-[acyl-carrier protein] reductase"/>
    <property type="match status" value="1"/>
</dbReference>
<dbReference type="GO" id="GO:0008874">
    <property type="term" value="F:gluconate 5-dehydrogenase activity"/>
    <property type="evidence" value="ECO:0007669"/>
    <property type="project" value="UniProtKB-EC"/>
</dbReference>
<name>A0A2G6KEN2_9BACT</name>
<comment type="caution">
    <text evidence="4">The sequence shown here is derived from an EMBL/GenBank/DDBJ whole genome shotgun (WGS) entry which is preliminary data.</text>
</comment>
<dbReference type="InterPro" id="IPR020904">
    <property type="entry name" value="Sc_DH/Rdtase_CS"/>
</dbReference>
<dbReference type="Gene3D" id="3.40.50.720">
    <property type="entry name" value="NAD(P)-binding Rossmann-like Domain"/>
    <property type="match status" value="1"/>
</dbReference>
<dbReference type="PRINTS" id="PR00080">
    <property type="entry name" value="SDRFAMILY"/>
</dbReference>
<evidence type="ECO:0000256" key="1">
    <source>
        <dbReference type="ARBA" id="ARBA00006484"/>
    </source>
</evidence>
<reference evidence="4 5" key="1">
    <citation type="submission" date="2017-10" db="EMBL/GenBank/DDBJ databases">
        <title>Novel microbial diversity and functional potential in the marine mammal oral microbiome.</title>
        <authorList>
            <person name="Dudek N.K."/>
            <person name="Sun C.L."/>
            <person name="Burstein D."/>
            <person name="Kantor R.S."/>
            <person name="Aliaga Goltsman D.S."/>
            <person name="Bik E.M."/>
            <person name="Thomas B.C."/>
            <person name="Banfield J.F."/>
            <person name="Relman D.A."/>
        </authorList>
    </citation>
    <scope>NUCLEOTIDE SEQUENCE [LARGE SCALE GENOMIC DNA]</scope>
    <source>
        <strain evidence="4">DOLJORAL78_47_16</strain>
    </source>
</reference>
<sequence>MANTSKVQELFSLEGTIALITGSYQGLGLVLARGLGQAGARIVLNGRSQEKLEKAILQLSQEGLTVHGYAFDVTNSEQIQAIVPQIEQEVGPIDILVNNAGIQRRGPLEQIEEATWRELIDTNMTGTFLVTKHVVQGMIARKAGKIINIGSLQCEISRNTIAPYAASKGGLKMLTKGMATDWGKYNIQANAIGPGYFLSEMTQPLADDPQFDSWLKARTPMGRWGDQTELVGAVIFLASEASSFINGHTLYVDGGVLATI</sequence>
<dbReference type="EMBL" id="PDSK01000094">
    <property type="protein sequence ID" value="PIE33840.1"/>
    <property type="molecule type" value="Genomic_DNA"/>
</dbReference>
<organism evidence="4 5">
    <name type="scientific">candidate division KSB3 bacterium</name>
    <dbReference type="NCBI Taxonomy" id="2044937"/>
    <lineage>
        <taxon>Bacteria</taxon>
        <taxon>candidate division KSB3</taxon>
    </lineage>
</organism>
<keyword evidence="2 4" id="KW-0560">Oxidoreductase</keyword>
<evidence type="ECO:0000313" key="5">
    <source>
        <dbReference type="Proteomes" id="UP000230821"/>
    </source>
</evidence>
<evidence type="ECO:0000256" key="2">
    <source>
        <dbReference type="ARBA" id="ARBA00023002"/>
    </source>
</evidence>
<gene>
    <name evidence="4" type="ORF">CSA56_10025</name>
</gene>